<sequence>MQVLPGPTVYGLCGHRKEDSRDHFQVLFKDDSWVPCSLFDGVPGDLHQPWEDPICYELDFYGSRNDQTPCGPPFGFDGQAVLFGDDVLICIVTSEWQVVAHRVLDGKVVQSQSILEIADHATAASFADFGQGFFCLVVTVMRFYDDDVLDRKSTVSLIPFMVKSGGTELKDQFLICWVGDPFSYTYKFEDPSVDKI</sequence>
<proteinExistence type="predicted"/>
<protein>
    <submittedName>
        <fullName evidence="1">Uncharacterized protein</fullName>
    </submittedName>
</protein>
<accession>A0A5B7ASP5</accession>
<name>A0A5B7ASP5_DAVIN</name>
<dbReference type="AlphaFoldDB" id="A0A5B7ASP5"/>
<evidence type="ECO:0000313" key="1">
    <source>
        <dbReference type="EMBL" id="MPA59045.1"/>
    </source>
</evidence>
<organism evidence="1">
    <name type="scientific">Davidia involucrata</name>
    <name type="common">Dove tree</name>
    <dbReference type="NCBI Taxonomy" id="16924"/>
    <lineage>
        <taxon>Eukaryota</taxon>
        <taxon>Viridiplantae</taxon>
        <taxon>Streptophyta</taxon>
        <taxon>Embryophyta</taxon>
        <taxon>Tracheophyta</taxon>
        <taxon>Spermatophyta</taxon>
        <taxon>Magnoliopsida</taxon>
        <taxon>eudicotyledons</taxon>
        <taxon>Gunneridae</taxon>
        <taxon>Pentapetalae</taxon>
        <taxon>asterids</taxon>
        <taxon>Cornales</taxon>
        <taxon>Nyssaceae</taxon>
        <taxon>Davidia</taxon>
    </lineage>
</organism>
<gene>
    <name evidence="1" type="ORF">Din_028486</name>
</gene>
<reference evidence="1" key="1">
    <citation type="submission" date="2019-08" db="EMBL/GenBank/DDBJ databases">
        <title>Reference gene set and small RNA set construction with multiple tissues from Davidia involucrata Baill.</title>
        <authorList>
            <person name="Yang H."/>
            <person name="Zhou C."/>
            <person name="Li G."/>
            <person name="Wang J."/>
            <person name="Gao P."/>
            <person name="Wang M."/>
            <person name="Wang R."/>
            <person name="Zhao Y."/>
        </authorList>
    </citation>
    <scope>NUCLEOTIDE SEQUENCE</scope>
    <source>
        <tissue evidence="1">Mixed with DoveR01_LX</tissue>
    </source>
</reference>
<dbReference type="EMBL" id="GHES01028486">
    <property type="protein sequence ID" value="MPA59045.1"/>
    <property type="molecule type" value="Transcribed_RNA"/>
</dbReference>